<sequence length="124" mass="14133">MTAGHGHEHGHGHGKMELPDYRQWKIEGTPLETVQKKLAARGLRDPWARHIQKNIPEQELSLLKHRLYGKGRLNEAWRYMGGFAGNITFTSVILKGFKWGFAAFVVALGAEYFLESQNGDKKHH</sequence>
<dbReference type="InterPro" id="IPR012576">
    <property type="entry name" value="NDUFB3"/>
</dbReference>
<dbReference type="EMBL" id="BAAFST010000001">
    <property type="protein sequence ID" value="GAB1284997.1"/>
    <property type="molecule type" value="Genomic_DNA"/>
</dbReference>
<keyword evidence="16" id="KW-1185">Reference proteome</keyword>
<comment type="function">
    <text evidence="1">Accessory subunit of the mitochondrial membrane respiratory chain NADH dehydrogenase (Complex I), that is believed not to be involved in catalysis. Complex I functions in the transfer of electrons from NADH to the respiratory chain. The immediate electron acceptor for the enzyme is believed to be ubiquinone.</text>
</comment>
<keyword evidence="10" id="KW-1133">Transmembrane helix</keyword>
<keyword evidence="9" id="KW-0249">Electron transport</keyword>
<comment type="subcellular location">
    <subcellularLocation>
        <location evidence="2">Mitochondrion inner membrane</location>
        <topology evidence="2">Single-pass membrane protein</topology>
        <orientation evidence="2">Matrix side</orientation>
    </subcellularLocation>
</comment>
<evidence type="ECO:0000256" key="1">
    <source>
        <dbReference type="ARBA" id="ARBA00003195"/>
    </source>
</evidence>
<keyword evidence="7" id="KW-0812">Transmembrane</keyword>
<keyword evidence="12" id="KW-0472">Membrane</keyword>
<name>A0ABQ0ED46_APOSI</name>
<protein>
    <recommendedName>
        <fullName evidence="4">NADH dehydrogenase [ubiquinone] 1 beta subcomplex subunit 3</fullName>
    </recommendedName>
    <alternativeName>
        <fullName evidence="13">Complex I-B12</fullName>
    </alternativeName>
    <alternativeName>
        <fullName evidence="14">NADH-ubiquinone oxidoreductase B12 subunit</fullName>
    </alternativeName>
</protein>
<organism evidence="15 16">
    <name type="scientific">Apodemus speciosus</name>
    <name type="common">Large Japanese field mouse</name>
    <dbReference type="NCBI Taxonomy" id="105296"/>
    <lineage>
        <taxon>Eukaryota</taxon>
        <taxon>Metazoa</taxon>
        <taxon>Chordata</taxon>
        <taxon>Craniata</taxon>
        <taxon>Vertebrata</taxon>
        <taxon>Euteleostomi</taxon>
        <taxon>Mammalia</taxon>
        <taxon>Eutheria</taxon>
        <taxon>Euarchontoglires</taxon>
        <taxon>Glires</taxon>
        <taxon>Rodentia</taxon>
        <taxon>Myomorpha</taxon>
        <taxon>Muroidea</taxon>
        <taxon>Muridae</taxon>
        <taxon>Murinae</taxon>
        <taxon>Apodemus</taxon>
    </lineage>
</organism>
<evidence type="ECO:0000256" key="9">
    <source>
        <dbReference type="ARBA" id="ARBA00022982"/>
    </source>
</evidence>
<evidence type="ECO:0000256" key="2">
    <source>
        <dbReference type="ARBA" id="ARBA00004298"/>
    </source>
</evidence>
<keyword evidence="11" id="KW-0496">Mitochondrion</keyword>
<dbReference type="PANTHER" id="PTHR15082">
    <property type="entry name" value="NADH-UBIQUINONE OXIDOREDUCTASE B12 SUBUNIT"/>
    <property type="match status" value="1"/>
</dbReference>
<evidence type="ECO:0000256" key="4">
    <source>
        <dbReference type="ARBA" id="ARBA00018680"/>
    </source>
</evidence>
<evidence type="ECO:0000256" key="7">
    <source>
        <dbReference type="ARBA" id="ARBA00022692"/>
    </source>
</evidence>
<evidence type="ECO:0000256" key="6">
    <source>
        <dbReference type="ARBA" id="ARBA00022660"/>
    </source>
</evidence>
<proteinExistence type="inferred from homology"/>
<keyword evidence="5" id="KW-0813">Transport</keyword>
<dbReference type="Pfam" id="PF08122">
    <property type="entry name" value="NDUF_B12"/>
    <property type="match status" value="1"/>
</dbReference>
<keyword evidence="8" id="KW-0999">Mitochondrion inner membrane</keyword>
<reference evidence="15 16" key="1">
    <citation type="submission" date="2024-08" db="EMBL/GenBank/DDBJ databases">
        <title>The draft genome of Apodemus speciosus.</title>
        <authorList>
            <person name="Nabeshima K."/>
            <person name="Suzuki S."/>
            <person name="Onuma M."/>
        </authorList>
    </citation>
    <scope>NUCLEOTIDE SEQUENCE [LARGE SCALE GENOMIC DNA]</scope>
    <source>
        <strain evidence="15">IB14-021</strain>
    </source>
</reference>
<evidence type="ECO:0000256" key="8">
    <source>
        <dbReference type="ARBA" id="ARBA00022792"/>
    </source>
</evidence>
<evidence type="ECO:0000256" key="11">
    <source>
        <dbReference type="ARBA" id="ARBA00023128"/>
    </source>
</evidence>
<keyword evidence="6" id="KW-0679">Respiratory chain</keyword>
<dbReference type="Proteomes" id="UP001623349">
    <property type="component" value="Unassembled WGS sequence"/>
</dbReference>
<comment type="similarity">
    <text evidence="3">Belongs to the complex I NDUFB3 subunit family.</text>
</comment>
<comment type="caution">
    <text evidence="15">The sequence shown here is derived from an EMBL/GenBank/DDBJ whole genome shotgun (WGS) entry which is preliminary data.</text>
</comment>
<evidence type="ECO:0000256" key="10">
    <source>
        <dbReference type="ARBA" id="ARBA00022989"/>
    </source>
</evidence>
<accession>A0ABQ0ED46</accession>
<evidence type="ECO:0000256" key="3">
    <source>
        <dbReference type="ARBA" id="ARBA00005667"/>
    </source>
</evidence>
<dbReference type="PANTHER" id="PTHR15082:SF2">
    <property type="entry name" value="NADH DEHYDROGENASE [UBIQUINONE] 1 BETA SUBCOMPLEX SUBUNIT 3"/>
    <property type="match status" value="1"/>
</dbReference>
<evidence type="ECO:0000313" key="16">
    <source>
        <dbReference type="Proteomes" id="UP001623349"/>
    </source>
</evidence>
<evidence type="ECO:0000256" key="12">
    <source>
        <dbReference type="ARBA" id="ARBA00023136"/>
    </source>
</evidence>
<evidence type="ECO:0000256" key="13">
    <source>
        <dbReference type="ARBA" id="ARBA00030217"/>
    </source>
</evidence>
<evidence type="ECO:0000256" key="14">
    <source>
        <dbReference type="ARBA" id="ARBA00032688"/>
    </source>
</evidence>
<evidence type="ECO:0000256" key="5">
    <source>
        <dbReference type="ARBA" id="ARBA00022448"/>
    </source>
</evidence>
<evidence type="ECO:0000313" key="15">
    <source>
        <dbReference type="EMBL" id="GAB1284997.1"/>
    </source>
</evidence>
<gene>
    <name evidence="15" type="ORF">APTSU1_000022700</name>
</gene>